<evidence type="ECO:0000256" key="1">
    <source>
        <dbReference type="ARBA" id="ARBA00001206"/>
    </source>
</evidence>
<evidence type="ECO:0000256" key="2">
    <source>
        <dbReference type="ARBA" id="ARBA00001958"/>
    </source>
</evidence>
<dbReference type="Gene3D" id="3.30.420.40">
    <property type="match status" value="2"/>
</dbReference>
<feature type="binding site" evidence="16">
    <location>
        <position position="126"/>
    </location>
    <ligand>
        <name>ATP</name>
        <dbReference type="ChEBI" id="CHEBI:30616"/>
    </ligand>
</feature>
<keyword evidence="18" id="KW-1185">Reference proteome</keyword>
<evidence type="ECO:0000256" key="5">
    <source>
        <dbReference type="ARBA" id="ARBA00011738"/>
    </source>
</evidence>
<keyword evidence="7 16" id="KW-0963">Cytoplasm</keyword>
<keyword evidence="8 16" id="KW-0808">Transferase</keyword>
<dbReference type="EC" id="2.7.1.33" evidence="6 16"/>
<keyword evidence="9 16" id="KW-0547">Nucleotide-binding</keyword>
<dbReference type="AlphaFoldDB" id="A0A1R4HGV0"/>
<dbReference type="InterPro" id="IPR004619">
    <property type="entry name" value="Type_III_PanK"/>
</dbReference>
<evidence type="ECO:0000256" key="6">
    <source>
        <dbReference type="ARBA" id="ARBA00012102"/>
    </source>
</evidence>
<keyword evidence="10 16" id="KW-0418">Kinase</keyword>
<comment type="cofactor">
    <cofactor evidence="16">
        <name>NH4(+)</name>
        <dbReference type="ChEBI" id="CHEBI:28938"/>
    </cofactor>
    <cofactor evidence="16">
        <name>K(+)</name>
        <dbReference type="ChEBI" id="CHEBI:29103"/>
    </cofactor>
    <text evidence="16">A monovalent cation. Ammonium or potassium.</text>
</comment>
<dbReference type="OrthoDB" id="9781305at2"/>
<dbReference type="GO" id="GO:0005737">
    <property type="term" value="C:cytoplasm"/>
    <property type="evidence" value="ECO:0007669"/>
    <property type="project" value="UniProtKB-SubCell"/>
</dbReference>
<evidence type="ECO:0000256" key="7">
    <source>
        <dbReference type="ARBA" id="ARBA00022490"/>
    </source>
</evidence>
<feature type="binding site" evidence="16">
    <location>
        <begin position="6"/>
        <end position="13"/>
    </location>
    <ligand>
        <name>ATP</name>
        <dbReference type="ChEBI" id="CHEBI:30616"/>
    </ligand>
</feature>
<dbReference type="EMBL" id="FUKI01000148">
    <property type="protein sequence ID" value="SJM95478.1"/>
    <property type="molecule type" value="Genomic_DNA"/>
</dbReference>
<dbReference type="GO" id="GO:0015937">
    <property type="term" value="P:coenzyme A biosynthetic process"/>
    <property type="evidence" value="ECO:0007669"/>
    <property type="project" value="UniProtKB-UniRule"/>
</dbReference>
<feature type="binding site" evidence="16">
    <location>
        <position position="123"/>
    </location>
    <ligand>
        <name>K(+)</name>
        <dbReference type="ChEBI" id="CHEBI:29103"/>
    </ligand>
</feature>
<evidence type="ECO:0000256" key="3">
    <source>
        <dbReference type="ARBA" id="ARBA00004496"/>
    </source>
</evidence>
<dbReference type="PANTHER" id="PTHR34265">
    <property type="entry name" value="TYPE III PANTOTHENATE KINASE"/>
    <property type="match status" value="1"/>
</dbReference>
<dbReference type="GO" id="GO:0046872">
    <property type="term" value="F:metal ion binding"/>
    <property type="evidence" value="ECO:0007669"/>
    <property type="project" value="UniProtKB-KW"/>
</dbReference>
<evidence type="ECO:0000256" key="4">
    <source>
        <dbReference type="ARBA" id="ARBA00005225"/>
    </source>
</evidence>
<accession>A0A1R4HGV0</accession>
<comment type="cofactor">
    <cofactor evidence="2">
        <name>K(+)</name>
        <dbReference type="ChEBI" id="CHEBI:29103"/>
    </cofactor>
</comment>
<feature type="active site" description="Proton acceptor" evidence="16">
    <location>
        <position position="103"/>
    </location>
</feature>
<comment type="subcellular location">
    <subcellularLocation>
        <location evidence="3 16">Cytoplasm</location>
    </subcellularLocation>
</comment>
<dbReference type="UniPathway" id="UPA00241">
    <property type="reaction ID" value="UER00352"/>
</dbReference>
<gene>
    <name evidence="16 17" type="primary">coaX</name>
    <name evidence="17" type="ORF">CRENPOLYSF1_70029</name>
</gene>
<protein>
    <recommendedName>
        <fullName evidence="15 16">Type III pantothenate kinase</fullName>
        <ecNumber evidence="6 16">2.7.1.33</ecNumber>
    </recommendedName>
    <alternativeName>
        <fullName evidence="16">PanK-III</fullName>
    </alternativeName>
    <alternativeName>
        <fullName evidence="16">Pantothenic acid kinase</fullName>
    </alternativeName>
</protein>
<keyword evidence="16" id="KW-0479">Metal-binding</keyword>
<evidence type="ECO:0000256" key="12">
    <source>
        <dbReference type="ARBA" id="ARBA00022958"/>
    </source>
</evidence>
<sequence>MSLLIDSGNTRLKWAWSDNGSIVLTDAVLNSQLSFTVLVELWHVLPIPQIVAVSCVNAPQTLALIVSVVKFLWPTCCVVVAQTQIVQCGVRNGYTQPEKLGVDRWLALIAVRNIYQQAACIVDCGTAITVDLIDADGQHLGGMISPGLTLMKQALSTGTQQLPYSEQNYIAGWSNNTLAGIDSGTLFAACGLIERVIALQSFPVQLILTGGDAARIAEQLACACIVDDNLVLRGLSYSVFTVQ</sequence>
<evidence type="ECO:0000256" key="16">
    <source>
        <dbReference type="HAMAP-Rule" id="MF_01274"/>
    </source>
</evidence>
<evidence type="ECO:0000256" key="14">
    <source>
        <dbReference type="ARBA" id="ARBA00038036"/>
    </source>
</evidence>
<comment type="subunit">
    <text evidence="5 16">Homodimer.</text>
</comment>
<dbReference type="Proteomes" id="UP000195667">
    <property type="component" value="Unassembled WGS sequence"/>
</dbReference>
<comment type="function">
    <text evidence="16">Catalyzes the phosphorylation of pantothenate (Pan), the first step in CoA biosynthesis.</text>
</comment>
<keyword evidence="12 16" id="KW-0630">Potassium</keyword>
<dbReference type="RefSeq" id="WP_087144809.1">
    <property type="nucleotide sequence ID" value="NZ_FUKI01000148.1"/>
</dbReference>
<keyword evidence="13 16" id="KW-0173">Coenzyme A biosynthesis</keyword>
<dbReference type="Pfam" id="PF03309">
    <property type="entry name" value="Pan_kinase"/>
    <property type="match status" value="1"/>
</dbReference>
<comment type="catalytic activity">
    <reaction evidence="1 16">
        <text>(R)-pantothenate + ATP = (R)-4'-phosphopantothenate + ADP + H(+)</text>
        <dbReference type="Rhea" id="RHEA:16373"/>
        <dbReference type="ChEBI" id="CHEBI:10986"/>
        <dbReference type="ChEBI" id="CHEBI:15378"/>
        <dbReference type="ChEBI" id="CHEBI:29032"/>
        <dbReference type="ChEBI" id="CHEBI:30616"/>
        <dbReference type="ChEBI" id="CHEBI:456216"/>
        <dbReference type="EC" id="2.7.1.33"/>
    </reaction>
</comment>
<dbReference type="SUPFAM" id="SSF53067">
    <property type="entry name" value="Actin-like ATPase domain"/>
    <property type="match status" value="2"/>
</dbReference>
<evidence type="ECO:0000256" key="13">
    <source>
        <dbReference type="ARBA" id="ARBA00022993"/>
    </source>
</evidence>
<evidence type="ECO:0000256" key="15">
    <source>
        <dbReference type="ARBA" id="ARBA00040883"/>
    </source>
</evidence>
<comment type="pathway">
    <text evidence="4 16">Cofactor biosynthesis; coenzyme A biosynthesis; CoA from (R)-pantothenate: step 1/5.</text>
</comment>
<dbReference type="CDD" id="cd24015">
    <property type="entry name" value="ASKHA_NBD_PanK-III"/>
    <property type="match status" value="1"/>
</dbReference>
<evidence type="ECO:0000256" key="11">
    <source>
        <dbReference type="ARBA" id="ARBA00022840"/>
    </source>
</evidence>
<dbReference type="HAMAP" id="MF_01274">
    <property type="entry name" value="Pantothen_kinase_3"/>
    <property type="match status" value="1"/>
</dbReference>
<dbReference type="GO" id="GO:0004594">
    <property type="term" value="F:pantothenate kinase activity"/>
    <property type="evidence" value="ECO:0007669"/>
    <property type="project" value="UniProtKB-UniRule"/>
</dbReference>
<dbReference type="PANTHER" id="PTHR34265:SF1">
    <property type="entry name" value="TYPE III PANTOTHENATE KINASE"/>
    <property type="match status" value="1"/>
</dbReference>
<feature type="binding site" evidence="16">
    <location>
        <begin position="101"/>
        <end position="104"/>
    </location>
    <ligand>
        <name>substrate</name>
    </ligand>
</feature>
<feature type="binding site" evidence="16">
    <location>
        <position position="94"/>
    </location>
    <ligand>
        <name>substrate</name>
    </ligand>
</feature>
<evidence type="ECO:0000313" key="18">
    <source>
        <dbReference type="Proteomes" id="UP000195667"/>
    </source>
</evidence>
<evidence type="ECO:0000256" key="9">
    <source>
        <dbReference type="ARBA" id="ARBA00022741"/>
    </source>
</evidence>
<organism evidence="17 18">
    <name type="scientific">Crenothrix polyspora</name>
    <dbReference type="NCBI Taxonomy" id="360316"/>
    <lineage>
        <taxon>Bacteria</taxon>
        <taxon>Pseudomonadati</taxon>
        <taxon>Pseudomonadota</taxon>
        <taxon>Gammaproteobacteria</taxon>
        <taxon>Methylococcales</taxon>
        <taxon>Crenotrichaceae</taxon>
        <taxon>Crenothrix</taxon>
    </lineage>
</organism>
<comment type="similarity">
    <text evidence="14 16">Belongs to the type III pantothenate kinase family.</text>
</comment>
<dbReference type="NCBIfam" id="TIGR00671">
    <property type="entry name" value="baf"/>
    <property type="match status" value="1"/>
</dbReference>
<dbReference type="GO" id="GO:0005524">
    <property type="term" value="F:ATP binding"/>
    <property type="evidence" value="ECO:0007669"/>
    <property type="project" value="UniProtKB-UniRule"/>
</dbReference>
<keyword evidence="11 16" id="KW-0067">ATP-binding</keyword>
<proteinExistence type="inferred from homology"/>
<feature type="binding site" evidence="16">
    <location>
        <position position="177"/>
    </location>
    <ligand>
        <name>substrate</name>
    </ligand>
</feature>
<dbReference type="InterPro" id="IPR043129">
    <property type="entry name" value="ATPase_NBD"/>
</dbReference>
<evidence type="ECO:0000313" key="17">
    <source>
        <dbReference type="EMBL" id="SJM95478.1"/>
    </source>
</evidence>
<evidence type="ECO:0000256" key="10">
    <source>
        <dbReference type="ARBA" id="ARBA00022777"/>
    </source>
</evidence>
<name>A0A1R4HGV0_9GAMM</name>
<reference evidence="18" key="1">
    <citation type="submission" date="2017-02" db="EMBL/GenBank/DDBJ databases">
        <authorList>
            <person name="Daims H."/>
        </authorList>
    </citation>
    <scope>NUCLEOTIDE SEQUENCE [LARGE SCALE GENOMIC DNA]</scope>
</reference>
<evidence type="ECO:0000256" key="8">
    <source>
        <dbReference type="ARBA" id="ARBA00022679"/>
    </source>
</evidence>